<feature type="compositionally biased region" description="Basic and acidic residues" evidence="1">
    <location>
        <begin position="218"/>
        <end position="232"/>
    </location>
</feature>
<comment type="caution">
    <text evidence="2">The sequence shown here is derived from an EMBL/GenBank/DDBJ whole genome shotgun (WGS) entry which is preliminary data.</text>
</comment>
<proteinExistence type="predicted"/>
<organism evidence="2 3">
    <name type="scientific">Aspergillus cavernicola</name>
    <dbReference type="NCBI Taxonomy" id="176166"/>
    <lineage>
        <taxon>Eukaryota</taxon>
        <taxon>Fungi</taxon>
        <taxon>Dikarya</taxon>
        <taxon>Ascomycota</taxon>
        <taxon>Pezizomycotina</taxon>
        <taxon>Eurotiomycetes</taxon>
        <taxon>Eurotiomycetidae</taxon>
        <taxon>Eurotiales</taxon>
        <taxon>Aspergillaceae</taxon>
        <taxon>Aspergillus</taxon>
        <taxon>Aspergillus subgen. Nidulantes</taxon>
    </lineage>
</organism>
<feature type="compositionally biased region" description="Basic and acidic residues" evidence="1">
    <location>
        <begin position="101"/>
        <end position="116"/>
    </location>
</feature>
<protein>
    <submittedName>
        <fullName evidence="2">Uncharacterized protein</fullName>
    </submittedName>
</protein>
<feature type="compositionally biased region" description="Polar residues" evidence="1">
    <location>
        <begin position="1"/>
        <end position="21"/>
    </location>
</feature>
<feature type="compositionally biased region" description="Basic and acidic residues" evidence="1">
    <location>
        <begin position="162"/>
        <end position="180"/>
    </location>
</feature>
<reference evidence="2 3" key="1">
    <citation type="submission" date="2024-07" db="EMBL/GenBank/DDBJ databases">
        <title>Section-level genome sequencing and comparative genomics of Aspergillus sections Usti and Cavernicolus.</title>
        <authorList>
            <consortium name="Lawrence Berkeley National Laboratory"/>
            <person name="Nybo J.L."/>
            <person name="Vesth T.C."/>
            <person name="Theobald S."/>
            <person name="Frisvad J.C."/>
            <person name="Larsen T.O."/>
            <person name="Kjaerboelling I."/>
            <person name="Rothschild-Mancinelli K."/>
            <person name="Lyhne E.K."/>
            <person name="Kogle M.E."/>
            <person name="Barry K."/>
            <person name="Clum A."/>
            <person name="Na H."/>
            <person name="Ledsgaard L."/>
            <person name="Lin J."/>
            <person name="Lipzen A."/>
            <person name="Kuo A."/>
            <person name="Riley R."/>
            <person name="Mondo S."/>
            <person name="LaButti K."/>
            <person name="Haridas S."/>
            <person name="Pangalinan J."/>
            <person name="Salamov A.A."/>
            <person name="Simmons B.A."/>
            <person name="Magnuson J.K."/>
            <person name="Chen J."/>
            <person name="Drula E."/>
            <person name="Henrissat B."/>
            <person name="Wiebenga A."/>
            <person name="Lubbers R.J."/>
            <person name="Gomes A.C."/>
            <person name="Makela M.R."/>
            <person name="Stajich J."/>
            <person name="Grigoriev I.V."/>
            <person name="Mortensen U.H."/>
            <person name="De vries R.P."/>
            <person name="Baker S.E."/>
            <person name="Andersen M.R."/>
        </authorList>
    </citation>
    <scope>NUCLEOTIDE SEQUENCE [LARGE SCALE GENOMIC DNA]</scope>
    <source>
        <strain evidence="2 3">CBS 600.67</strain>
    </source>
</reference>
<sequence>MTLTSSSPQKQSEAVQTNNTMPRPFAPKQILQKKQISKQESSFQETRTPETVRDYQVSPDKPASKEQQQQQQHQATTTGPVNFLGRGPNRRSHLRSSSLFEEWKARCVHDPGKTKESTVTSPVMPKARDNWKADGSITFADTRGRLGDHSEKAANFQLRNKPVNDGRGRQPEAGKTDNRSADPSSPAPSVRITGTPITNTAATTKKGPNRRGRFNNRQGDRESQQHSQERQQEQVAYTAPNGCCIGKGELKALSRGIKLEGKDRVYFLPCFIEDPWKDLKPTPAIHSA</sequence>
<feature type="compositionally biased region" description="Low complexity" evidence="1">
    <location>
        <begin position="192"/>
        <end position="204"/>
    </location>
</feature>
<feature type="compositionally biased region" description="Basic and acidic residues" evidence="1">
    <location>
        <begin position="142"/>
        <end position="152"/>
    </location>
</feature>
<dbReference type="Proteomes" id="UP001610335">
    <property type="component" value="Unassembled WGS sequence"/>
</dbReference>
<accession>A0ABR4J4J0</accession>
<keyword evidence="3" id="KW-1185">Reference proteome</keyword>
<evidence type="ECO:0000256" key="1">
    <source>
        <dbReference type="SAM" id="MobiDB-lite"/>
    </source>
</evidence>
<evidence type="ECO:0000313" key="3">
    <source>
        <dbReference type="Proteomes" id="UP001610335"/>
    </source>
</evidence>
<feature type="compositionally biased region" description="Low complexity" evidence="1">
    <location>
        <begin position="28"/>
        <end position="45"/>
    </location>
</feature>
<feature type="region of interest" description="Disordered" evidence="1">
    <location>
        <begin position="1"/>
        <end position="235"/>
    </location>
</feature>
<gene>
    <name evidence="2" type="ORF">BDW59DRAFT_155790</name>
</gene>
<dbReference type="EMBL" id="JBFXLS010000001">
    <property type="protein sequence ID" value="KAL2834963.1"/>
    <property type="molecule type" value="Genomic_DNA"/>
</dbReference>
<name>A0ABR4J4J0_9EURO</name>
<evidence type="ECO:0000313" key="2">
    <source>
        <dbReference type="EMBL" id="KAL2834963.1"/>
    </source>
</evidence>